<evidence type="ECO:0000313" key="1">
    <source>
        <dbReference type="EMBL" id="RSL30717.1"/>
    </source>
</evidence>
<accession>A0A428MX40</accession>
<dbReference type="InterPro" id="IPR025930">
    <property type="entry name" value="NETI"/>
</dbReference>
<gene>
    <name evidence="1" type="ORF">D7Z54_24785</name>
</gene>
<dbReference type="EMBL" id="RBVX01000033">
    <property type="protein sequence ID" value="RSL30717.1"/>
    <property type="molecule type" value="Genomic_DNA"/>
</dbReference>
<organism evidence="1 2">
    <name type="scientific">Salibacterium salarium</name>
    <dbReference type="NCBI Taxonomy" id="284579"/>
    <lineage>
        <taxon>Bacteria</taxon>
        <taxon>Bacillati</taxon>
        <taxon>Bacillota</taxon>
        <taxon>Bacilli</taxon>
        <taxon>Bacillales</taxon>
        <taxon>Bacillaceae</taxon>
    </lineage>
</organism>
<comment type="caution">
    <text evidence="1">The sequence shown here is derived from an EMBL/GenBank/DDBJ whole genome shotgun (WGS) entry which is preliminary data.</text>
</comment>
<sequence>MSKKQKKKKFEVGEDETIAECLNRIAEEGYTPVRRMEEPVFQEVDQNGKTERIPVKQRIIFEATVQ</sequence>
<evidence type="ECO:0000313" key="2">
    <source>
        <dbReference type="Proteomes" id="UP000275076"/>
    </source>
</evidence>
<dbReference type="Proteomes" id="UP000275076">
    <property type="component" value="Unassembled WGS sequence"/>
</dbReference>
<dbReference type="OrthoDB" id="2354098at2"/>
<proteinExistence type="predicted"/>
<dbReference type="Pfam" id="PF14044">
    <property type="entry name" value="NETI"/>
    <property type="match status" value="1"/>
</dbReference>
<keyword evidence="2" id="KW-1185">Reference proteome</keyword>
<reference evidence="1 2" key="1">
    <citation type="submission" date="2018-10" db="EMBL/GenBank/DDBJ databases">
        <title>Draft genome sequence of Bacillus salarius IM0101, isolated from a hypersaline soil in Inner Mongolia, China.</title>
        <authorList>
            <person name="Yamprayoonswat W."/>
            <person name="Boonvisut S."/>
            <person name="Jumpathong W."/>
            <person name="Sittihan S."/>
            <person name="Ruangsuj P."/>
            <person name="Wanthongcharoen S."/>
            <person name="Thongpramul N."/>
            <person name="Pimmason S."/>
            <person name="Yu B."/>
            <person name="Yasawong M."/>
        </authorList>
    </citation>
    <scope>NUCLEOTIDE SEQUENCE [LARGE SCALE GENOMIC DNA]</scope>
    <source>
        <strain evidence="1 2">IM0101</strain>
    </source>
</reference>
<dbReference type="AlphaFoldDB" id="A0A428MX40"/>
<protein>
    <submittedName>
        <fullName evidence="1">NETI motif-containing protein</fullName>
    </submittedName>
</protein>
<name>A0A428MX40_9BACI</name>
<dbReference type="RefSeq" id="WP_125560148.1">
    <property type="nucleotide sequence ID" value="NZ_RBVX01000033.1"/>
</dbReference>